<keyword evidence="3" id="KW-1185">Reference proteome</keyword>
<dbReference type="SMART" id="SM00530">
    <property type="entry name" value="HTH_XRE"/>
    <property type="match status" value="1"/>
</dbReference>
<sequence length="475" mass="50773">MNRLPNAPVTTQVASTPLKVASTPLWAEFGRTLRTRRRLAGMTQQQLGLRVGYHHSLISKLEAGLREPPAGLPRRLDDLLDTGGDLSALLTSRAIPPPALHRTHFSVIPGGEAPAGLAPLADRFWPDRLPYHGLPCPLHGKDGCHECEVPPYADALTILAGIDGNNPTGVDPDVVHVLTALLGGYTQAGLHGGTTTGLVGSVEYVLRRIVSWAESLNAQGRSPHAQLRLAADYAQLAGRFRMQQGQSVIGMAWYDRGLNWADVCESPGARASLLGDVCSLARLDGDATAALAYARALEAVDTGRAWITTLAKLYQARGHALGGDIGECRQEIATAHRQINRFDERDRAEAPWLTGLAGRLRMEATIGGALRDLAARTGDLASARSAVQSVEAALDLLPVPLRPARVLLTVRLADALACAGRPDAAVITAAPVIHEAAGLGTATTNRELLGLRRRLTQHWSDLPEVRDLLEQMPGH</sequence>
<evidence type="ECO:0000259" key="1">
    <source>
        <dbReference type="PROSITE" id="PS50943"/>
    </source>
</evidence>
<proteinExistence type="predicted"/>
<accession>A0A401YGH6</accession>
<dbReference type="InterPro" id="IPR001387">
    <property type="entry name" value="Cro/C1-type_HTH"/>
</dbReference>
<dbReference type="EMBL" id="BIFH01000014">
    <property type="protein sequence ID" value="GCD93667.1"/>
    <property type="molecule type" value="Genomic_DNA"/>
</dbReference>
<feature type="domain" description="HTH cro/C1-type" evidence="1">
    <location>
        <begin position="33"/>
        <end position="86"/>
    </location>
</feature>
<reference evidence="2 3" key="1">
    <citation type="submission" date="2018-12" db="EMBL/GenBank/DDBJ databases">
        <title>Draft genome sequence of Embleya hyalina NBRC 13850T.</title>
        <authorList>
            <person name="Komaki H."/>
            <person name="Hosoyama A."/>
            <person name="Kimura A."/>
            <person name="Ichikawa N."/>
            <person name="Tamura T."/>
        </authorList>
    </citation>
    <scope>NUCLEOTIDE SEQUENCE [LARGE SCALE GENOMIC DNA]</scope>
    <source>
        <strain evidence="2 3">NBRC 13850</strain>
    </source>
</reference>
<dbReference type="Gene3D" id="1.10.260.40">
    <property type="entry name" value="lambda repressor-like DNA-binding domains"/>
    <property type="match status" value="1"/>
</dbReference>
<dbReference type="InterPro" id="IPR010982">
    <property type="entry name" value="Lambda_DNA-bd_dom_sf"/>
</dbReference>
<dbReference type="PROSITE" id="PS50943">
    <property type="entry name" value="HTH_CROC1"/>
    <property type="match status" value="1"/>
</dbReference>
<dbReference type="RefSeq" id="WP_371862965.1">
    <property type="nucleotide sequence ID" value="NZ_BIFH01000014.1"/>
</dbReference>
<protein>
    <submittedName>
        <fullName evidence="2">Transcriptional regulator</fullName>
    </submittedName>
</protein>
<name>A0A401YGH6_9ACTN</name>
<dbReference type="Proteomes" id="UP000286931">
    <property type="component" value="Unassembled WGS sequence"/>
</dbReference>
<dbReference type="SUPFAM" id="SSF47413">
    <property type="entry name" value="lambda repressor-like DNA-binding domains"/>
    <property type="match status" value="1"/>
</dbReference>
<comment type="caution">
    <text evidence="2">The sequence shown here is derived from an EMBL/GenBank/DDBJ whole genome shotgun (WGS) entry which is preliminary data.</text>
</comment>
<dbReference type="AlphaFoldDB" id="A0A401YGH6"/>
<dbReference type="GO" id="GO:0003677">
    <property type="term" value="F:DNA binding"/>
    <property type="evidence" value="ECO:0007669"/>
    <property type="project" value="InterPro"/>
</dbReference>
<organism evidence="2 3">
    <name type="scientific">Embleya hyalina</name>
    <dbReference type="NCBI Taxonomy" id="516124"/>
    <lineage>
        <taxon>Bacteria</taxon>
        <taxon>Bacillati</taxon>
        <taxon>Actinomycetota</taxon>
        <taxon>Actinomycetes</taxon>
        <taxon>Kitasatosporales</taxon>
        <taxon>Streptomycetaceae</taxon>
        <taxon>Embleya</taxon>
    </lineage>
</organism>
<dbReference type="Pfam" id="PF13560">
    <property type="entry name" value="HTH_31"/>
    <property type="match status" value="1"/>
</dbReference>
<dbReference type="CDD" id="cd00093">
    <property type="entry name" value="HTH_XRE"/>
    <property type="match status" value="1"/>
</dbReference>
<evidence type="ECO:0000313" key="3">
    <source>
        <dbReference type="Proteomes" id="UP000286931"/>
    </source>
</evidence>
<gene>
    <name evidence="2" type="ORF">EHYA_01312</name>
</gene>
<evidence type="ECO:0000313" key="2">
    <source>
        <dbReference type="EMBL" id="GCD93667.1"/>
    </source>
</evidence>